<dbReference type="Proteomes" id="UP001195903">
    <property type="component" value="Unassembled WGS sequence"/>
</dbReference>
<gene>
    <name evidence="1" type="ORF">KJI95_08705</name>
</gene>
<reference evidence="1 2" key="1">
    <citation type="submission" date="2021-05" db="EMBL/GenBank/DDBJ databases">
        <title>Shewanella sp. JM162201.</title>
        <authorList>
            <person name="Xu S."/>
            <person name="Li A."/>
        </authorList>
    </citation>
    <scope>NUCLEOTIDE SEQUENCE [LARGE SCALE GENOMIC DNA]</scope>
    <source>
        <strain evidence="1 2">JM162201</strain>
    </source>
</reference>
<proteinExistence type="predicted"/>
<evidence type="ECO:0000313" key="2">
    <source>
        <dbReference type="Proteomes" id="UP001195903"/>
    </source>
</evidence>
<name>A0ABS5V2D4_9GAMM</name>
<organism evidence="1 2">
    <name type="scientific">Shewanella jiangmenensis</name>
    <dbReference type="NCBI Taxonomy" id="2837387"/>
    <lineage>
        <taxon>Bacteria</taxon>
        <taxon>Pseudomonadati</taxon>
        <taxon>Pseudomonadota</taxon>
        <taxon>Gammaproteobacteria</taxon>
        <taxon>Alteromonadales</taxon>
        <taxon>Shewanellaceae</taxon>
        <taxon>Shewanella</taxon>
    </lineage>
</organism>
<accession>A0ABS5V2D4</accession>
<dbReference type="RefSeq" id="WP_214506783.1">
    <property type="nucleotide sequence ID" value="NZ_JAHEPS010000002.1"/>
</dbReference>
<sequence length="181" mass="20093">MIKSKDDRLDSLIASAPRELAPATDNWQAIASRLDRPLPDTETLPYTEKSPDTEKAPRRLPLAIAAIAMLLVLVPLFNREPAPTDDGLHALIDSIELAHQQEVAVLIAPSQLAWQKVGFSDSIDAGLTELREAAKLILNALKANPQDKQLWQLWLWVQRREIELLTQGQRLPQGATQGDTL</sequence>
<comment type="caution">
    <text evidence="1">The sequence shown here is derived from an EMBL/GenBank/DDBJ whole genome shotgun (WGS) entry which is preliminary data.</text>
</comment>
<dbReference type="EMBL" id="JAHEPS010000002">
    <property type="protein sequence ID" value="MBT1444610.1"/>
    <property type="molecule type" value="Genomic_DNA"/>
</dbReference>
<evidence type="ECO:0000313" key="1">
    <source>
        <dbReference type="EMBL" id="MBT1444610.1"/>
    </source>
</evidence>
<protein>
    <submittedName>
        <fullName evidence="1">Uncharacterized protein</fullName>
    </submittedName>
</protein>
<keyword evidence="2" id="KW-1185">Reference proteome</keyword>